<dbReference type="InterPro" id="IPR013783">
    <property type="entry name" value="Ig-like_fold"/>
</dbReference>
<dbReference type="AlphaFoldDB" id="A0A8P4FZJ8"/>
<organism evidence="7 8">
    <name type="scientific">Dicentrarchus labrax</name>
    <name type="common">European seabass</name>
    <name type="synonym">Morone labrax</name>
    <dbReference type="NCBI Taxonomy" id="13489"/>
    <lineage>
        <taxon>Eukaryota</taxon>
        <taxon>Metazoa</taxon>
        <taxon>Chordata</taxon>
        <taxon>Craniata</taxon>
        <taxon>Vertebrata</taxon>
        <taxon>Euteleostomi</taxon>
        <taxon>Actinopterygii</taxon>
        <taxon>Neopterygii</taxon>
        <taxon>Teleostei</taxon>
        <taxon>Neoteleostei</taxon>
        <taxon>Acanthomorphata</taxon>
        <taxon>Eupercaria</taxon>
        <taxon>Moronidae</taxon>
        <taxon>Dicentrarchus</taxon>
    </lineage>
</organism>
<dbReference type="Pfam" id="PF07686">
    <property type="entry name" value="V-set"/>
    <property type="match status" value="1"/>
</dbReference>
<proteinExistence type="predicted"/>
<evidence type="ECO:0000313" key="7">
    <source>
        <dbReference type="Ensembl" id="ENSDLAP00005065582.1"/>
    </source>
</evidence>
<dbReference type="Ensembl" id="ENSDLAT00005080358.1">
    <property type="protein sequence ID" value="ENSDLAP00005065582.1"/>
    <property type="gene ID" value="ENSDLAG00005032874.1"/>
</dbReference>
<evidence type="ECO:0000256" key="4">
    <source>
        <dbReference type="SAM" id="Phobius"/>
    </source>
</evidence>
<dbReference type="Proteomes" id="UP000694389">
    <property type="component" value="Unassembled WGS sequence"/>
</dbReference>
<dbReference type="GeneID" id="127355031"/>
<dbReference type="PANTHER" id="PTHR11860:SF118">
    <property type="entry name" value="CMRF35-LIKE MOLECULE 3-RELATED"/>
    <property type="match status" value="1"/>
</dbReference>
<protein>
    <recommendedName>
        <fullName evidence="6">Immunoglobulin V-set domain-containing protein</fullName>
    </recommendedName>
</protein>
<dbReference type="RefSeq" id="XP_051241431.1">
    <property type="nucleotide sequence ID" value="XM_051385471.1"/>
</dbReference>
<reference evidence="7" key="2">
    <citation type="submission" date="2025-09" db="UniProtKB">
        <authorList>
            <consortium name="Ensembl"/>
        </authorList>
    </citation>
    <scope>IDENTIFICATION</scope>
</reference>
<keyword evidence="8" id="KW-1185">Reference proteome</keyword>
<evidence type="ECO:0000256" key="1">
    <source>
        <dbReference type="ARBA" id="ARBA00004370"/>
    </source>
</evidence>
<gene>
    <name evidence="7" type="primary">LOC127355031</name>
</gene>
<evidence type="ECO:0000259" key="6">
    <source>
        <dbReference type="Pfam" id="PF07686"/>
    </source>
</evidence>
<name>A0A8P4FZJ8_DICLA</name>
<evidence type="ECO:0000256" key="2">
    <source>
        <dbReference type="ARBA" id="ARBA00022692"/>
    </source>
</evidence>
<feature type="transmembrane region" description="Helical" evidence="4">
    <location>
        <begin position="143"/>
        <end position="165"/>
    </location>
</feature>
<dbReference type="GeneTree" id="ENSGT00910000145048"/>
<sequence length="291" mass="31980">MSSMEMIFLMLVCLLGGLWETEAITVTGELEKAITIKCSHVNAFSNVKYFCKGTCKNEDMLIRSTKEKEASNDKYSIRDDGNTFYVTISHLTDNDSGTYWCGIDRYGIDTYNEIILTVVEGNKSTPETPQTISNTKASSSKKLVYIGAGLGVVVLALAMVLLIFFRHRSRDISASPGKVQDTVYATPFCQKQDAHHITTSSSTINEHQETDGRTNNICSSSSVQHQDNVFTNVTVSSASEIQPDSLLYSTVSFDKHTDCTVTVHTAAVTYSAINYITTDESAVYCNVGTQS</sequence>
<dbReference type="InterPro" id="IPR036179">
    <property type="entry name" value="Ig-like_dom_sf"/>
</dbReference>
<dbReference type="InterPro" id="IPR013106">
    <property type="entry name" value="Ig_V-set"/>
</dbReference>
<dbReference type="GO" id="GO:0005886">
    <property type="term" value="C:plasma membrane"/>
    <property type="evidence" value="ECO:0007669"/>
    <property type="project" value="TreeGrafter"/>
</dbReference>
<evidence type="ECO:0000256" key="5">
    <source>
        <dbReference type="SAM" id="SignalP"/>
    </source>
</evidence>
<comment type="subcellular location">
    <subcellularLocation>
        <location evidence="1">Membrane</location>
    </subcellularLocation>
</comment>
<dbReference type="PANTHER" id="PTHR11860">
    <property type="entry name" value="POLYMERIC-IMMUNOGLOBULIN RECEPTOR"/>
    <property type="match status" value="1"/>
</dbReference>
<keyword evidence="3 4" id="KW-0472">Membrane</keyword>
<reference evidence="7" key="1">
    <citation type="submission" date="2025-08" db="UniProtKB">
        <authorList>
            <consortium name="Ensembl"/>
        </authorList>
    </citation>
    <scope>IDENTIFICATION</scope>
</reference>
<dbReference type="OrthoDB" id="9805957at2759"/>
<keyword evidence="4" id="KW-1133">Transmembrane helix</keyword>
<dbReference type="SUPFAM" id="SSF48726">
    <property type="entry name" value="Immunoglobulin"/>
    <property type="match status" value="1"/>
</dbReference>
<keyword evidence="5" id="KW-0732">Signal</keyword>
<feature type="signal peptide" evidence="5">
    <location>
        <begin position="1"/>
        <end position="23"/>
    </location>
</feature>
<feature type="chain" id="PRO_5035755879" description="Immunoglobulin V-set domain-containing protein" evidence="5">
    <location>
        <begin position="24"/>
        <end position="291"/>
    </location>
</feature>
<keyword evidence="2 4" id="KW-0812">Transmembrane</keyword>
<feature type="domain" description="Immunoglobulin V-set" evidence="6">
    <location>
        <begin position="24"/>
        <end position="110"/>
    </location>
</feature>
<dbReference type="OMA" id="GHTHSAN"/>
<dbReference type="Gene3D" id="2.60.40.10">
    <property type="entry name" value="Immunoglobulins"/>
    <property type="match status" value="1"/>
</dbReference>
<dbReference type="InterPro" id="IPR050671">
    <property type="entry name" value="CD300_family_receptors"/>
</dbReference>
<evidence type="ECO:0000256" key="3">
    <source>
        <dbReference type="ARBA" id="ARBA00023136"/>
    </source>
</evidence>
<dbReference type="GO" id="GO:0004888">
    <property type="term" value="F:transmembrane signaling receptor activity"/>
    <property type="evidence" value="ECO:0007669"/>
    <property type="project" value="TreeGrafter"/>
</dbReference>
<evidence type="ECO:0000313" key="8">
    <source>
        <dbReference type="Proteomes" id="UP000694389"/>
    </source>
</evidence>
<accession>A0A8P4FZJ8</accession>